<organism evidence="2 3">
    <name type="scientific">Fusarium heterosporum</name>
    <dbReference type="NCBI Taxonomy" id="42747"/>
    <lineage>
        <taxon>Eukaryota</taxon>
        <taxon>Fungi</taxon>
        <taxon>Dikarya</taxon>
        <taxon>Ascomycota</taxon>
        <taxon>Pezizomycotina</taxon>
        <taxon>Sordariomycetes</taxon>
        <taxon>Hypocreomycetidae</taxon>
        <taxon>Hypocreales</taxon>
        <taxon>Nectriaceae</taxon>
        <taxon>Fusarium</taxon>
        <taxon>Fusarium heterosporum species complex</taxon>
    </lineage>
</organism>
<feature type="region of interest" description="Disordered" evidence="1">
    <location>
        <begin position="93"/>
        <end position="121"/>
    </location>
</feature>
<feature type="region of interest" description="Disordered" evidence="1">
    <location>
        <begin position="151"/>
        <end position="170"/>
    </location>
</feature>
<feature type="compositionally biased region" description="Polar residues" evidence="1">
    <location>
        <begin position="110"/>
        <end position="121"/>
    </location>
</feature>
<dbReference type="AlphaFoldDB" id="A0A8H5TXK0"/>
<dbReference type="Proteomes" id="UP000567885">
    <property type="component" value="Unassembled WGS sequence"/>
</dbReference>
<reference evidence="2 3" key="1">
    <citation type="submission" date="2020-05" db="EMBL/GenBank/DDBJ databases">
        <title>Identification and distribution of gene clusters putatively required for synthesis of sphingolipid metabolism inhibitors in phylogenetically diverse species of the filamentous fungus Fusarium.</title>
        <authorList>
            <person name="Kim H.-S."/>
            <person name="Busman M."/>
            <person name="Brown D.W."/>
            <person name="Divon H."/>
            <person name="Uhlig S."/>
            <person name="Proctor R.H."/>
        </authorList>
    </citation>
    <scope>NUCLEOTIDE SEQUENCE [LARGE SCALE GENOMIC DNA]</scope>
    <source>
        <strain evidence="2 3">NRRL 20693</strain>
    </source>
</reference>
<keyword evidence="3" id="KW-1185">Reference proteome</keyword>
<proteinExistence type="predicted"/>
<evidence type="ECO:0000313" key="2">
    <source>
        <dbReference type="EMBL" id="KAF5677340.1"/>
    </source>
</evidence>
<comment type="caution">
    <text evidence="2">The sequence shown here is derived from an EMBL/GenBank/DDBJ whole genome shotgun (WGS) entry which is preliminary data.</text>
</comment>
<evidence type="ECO:0000313" key="3">
    <source>
        <dbReference type="Proteomes" id="UP000567885"/>
    </source>
</evidence>
<protein>
    <submittedName>
        <fullName evidence="2">Uncharacterized protein</fullName>
    </submittedName>
</protein>
<accession>A0A8H5TXK0</accession>
<dbReference type="EMBL" id="JAAGWQ010000026">
    <property type="protein sequence ID" value="KAF5677340.1"/>
    <property type="molecule type" value="Genomic_DNA"/>
</dbReference>
<name>A0A8H5TXK0_FUSHE</name>
<sequence length="213" mass="23196">MTEAQYNAFKQRKWKQTDVPCLLVNGGKETVSERSWRQILETIFPTSYADEASEPCDGSSIVGQFDVGIRNVITSSEARPSVVMGELITQFKGPPRIDTTPRAALPPIPTSFTTADDTSNDLWTDQQTQPSTLMNSHSGIDGQEDALSYGAGEPADQDNFARPPSDGFQEQLGFDHLTGTGGGAADIEGQDLFDLNWYLEVCDQKDDLGGKQA</sequence>
<dbReference type="OrthoDB" id="5043346at2759"/>
<gene>
    <name evidence="2" type="ORF">FHETE_1852</name>
</gene>
<evidence type="ECO:0000256" key="1">
    <source>
        <dbReference type="SAM" id="MobiDB-lite"/>
    </source>
</evidence>